<name>A0A8T0FLV3_ARGBR</name>
<evidence type="ECO:0000256" key="1">
    <source>
        <dbReference type="SAM" id="MobiDB-lite"/>
    </source>
</evidence>
<sequence>MRPGQERMEEMKAGLEKEMRSGQERMEEMKAGLEKEMRPGQERMEVMKAGLEKEIRSGQERIEQELKKNIASVKEEFSNIIQEKMNAIEDKVSSFENKVVSVETKVLKMEESIDKVREDLGKEFEQKFGKEIESLKKQISHEHEIQNLAPSTSSIVCGSETQKALRLADAKDIGSALVLAHKIKVAQQATRKDRRSIRAVFAADSDSDFVKQIDDLRRIIRRLKGRKDGRSTEIRCWTCGLTECVIPGLVADNRKFRFGVMDYPDTGLSCARAGVLVASSVVDLSKSVIPVKVANISDKTKIIQKEEVLATCTPVTCIDRKCNSQDVSSDDLVQNLLQDTDLDEKQRCAAREMIKEFQDLFSRKSEYFGRTQLVKHRIDTRERPPIRQHPKRLP</sequence>
<gene>
    <name evidence="2" type="ORF">HNY73_007686</name>
</gene>
<proteinExistence type="predicted"/>
<accession>A0A8T0FLV3</accession>
<protein>
    <submittedName>
        <fullName evidence="2">Uncharacterized protein</fullName>
    </submittedName>
</protein>
<evidence type="ECO:0000313" key="2">
    <source>
        <dbReference type="EMBL" id="KAF8789773.1"/>
    </source>
</evidence>
<organism evidence="2 3">
    <name type="scientific">Argiope bruennichi</name>
    <name type="common">Wasp spider</name>
    <name type="synonym">Aranea bruennichi</name>
    <dbReference type="NCBI Taxonomy" id="94029"/>
    <lineage>
        <taxon>Eukaryota</taxon>
        <taxon>Metazoa</taxon>
        <taxon>Ecdysozoa</taxon>
        <taxon>Arthropoda</taxon>
        <taxon>Chelicerata</taxon>
        <taxon>Arachnida</taxon>
        <taxon>Araneae</taxon>
        <taxon>Araneomorphae</taxon>
        <taxon>Entelegynae</taxon>
        <taxon>Araneoidea</taxon>
        <taxon>Araneidae</taxon>
        <taxon>Argiope</taxon>
    </lineage>
</organism>
<reference evidence="2" key="1">
    <citation type="journal article" date="2020" name="bioRxiv">
        <title>Chromosome-level reference genome of the European wasp spider Argiope bruennichi: a resource for studies on range expansion and evolutionary adaptation.</title>
        <authorList>
            <person name="Sheffer M.M."/>
            <person name="Hoppe A."/>
            <person name="Krehenwinkel H."/>
            <person name="Uhl G."/>
            <person name="Kuss A.W."/>
            <person name="Jensen L."/>
            <person name="Jensen C."/>
            <person name="Gillespie R.G."/>
            <person name="Hoff K.J."/>
            <person name="Prost S."/>
        </authorList>
    </citation>
    <scope>NUCLEOTIDE SEQUENCE</scope>
</reference>
<dbReference type="EMBL" id="JABXBU010000012">
    <property type="protein sequence ID" value="KAF8789773.1"/>
    <property type="molecule type" value="Genomic_DNA"/>
</dbReference>
<comment type="caution">
    <text evidence="2">The sequence shown here is derived from an EMBL/GenBank/DDBJ whole genome shotgun (WGS) entry which is preliminary data.</text>
</comment>
<reference evidence="2" key="2">
    <citation type="submission" date="2020-06" db="EMBL/GenBank/DDBJ databases">
        <authorList>
            <person name="Sheffer M."/>
        </authorList>
    </citation>
    <scope>NUCLEOTIDE SEQUENCE</scope>
</reference>
<dbReference type="Proteomes" id="UP000807504">
    <property type="component" value="Unassembled WGS sequence"/>
</dbReference>
<evidence type="ECO:0000313" key="3">
    <source>
        <dbReference type="Proteomes" id="UP000807504"/>
    </source>
</evidence>
<keyword evidence="3" id="KW-1185">Reference proteome</keyword>
<feature type="region of interest" description="Disordered" evidence="1">
    <location>
        <begin position="1"/>
        <end position="23"/>
    </location>
</feature>
<dbReference type="AlphaFoldDB" id="A0A8T0FLV3"/>